<dbReference type="InterPro" id="IPR045177">
    <property type="entry name" value="FDM1-5/IDN2"/>
</dbReference>
<dbReference type="PANTHER" id="PTHR21596">
    <property type="entry name" value="RIBONUCLEASE P SUBUNIT P38"/>
    <property type="match status" value="1"/>
</dbReference>
<feature type="compositionally biased region" description="Polar residues" evidence="1">
    <location>
        <begin position="441"/>
        <end position="457"/>
    </location>
</feature>
<sequence length="772" mass="86213">MRPSATPPAASSSDAAIPAKEAPSKAPGSLAAERRLGRLRTSLRLRDPPFAAPSADHHVGLRALGLLDFVRLDLSSSPRPDLVAELIANYRAYDGGWSTVRGERIKVNPNAFGSALRLTGTPLPPPPARHVLVTASAAVTAAAKEFMEVYILAASADRERPFLVDLESKAVRIGMAHRVDWRMLIWEQVRAEMKRLTDKNSTNMACYYGVYLQRLIWMQKEELFRLPPEVFVLDAPPALHPRELSNAPPALRPEELSMTEPFVADAPATLHPQETDAPPELAMPDALQALRPRELSMAEAFVEDVPPALHPHELSMAEAFVEDVPPALHPHELSDAPPALRPQELSVMEPSVVDAPPALRPQELSMAEPFVTDAPPALCPQELSMTEAPPELVMPNALPSVHPQELSMEDALAERVALHPSKLYVIPPELTALDGEKERGSNQSALNENQKRCPQSDSDVEKVEARCQKIDMAAEKFDALSEMIDAKFKRKFDEISEMMDGKLKKFDAASEEIDAKLKKFDAVSEMIDAKLKKFDVVSEMIEDKLEKTVDVVSEMINAKLKKYDGVFEMINVQPKMIEATSKQVDAGTKQPVEQDVDTEAMELLKVLTTRDLESNNELQDARKKLIEAFGQFTNGRTHIGVKKMGVLDNKVFANACRNIQSQEDAQVKAATLCSEWENELRNPEWHPFMVVEDGDKYTEILNEDDDKLLKLKELGEEIYTSVVKALLELNEHNPSGRFPEKVLWNYKDDRRATLKEAIEYIIKQWGSLKRKR</sequence>
<dbReference type="AlphaFoldDB" id="A0AAD8T2X1"/>
<dbReference type="InterPro" id="IPR005379">
    <property type="entry name" value="FDM1-5/IDN2_XH"/>
</dbReference>
<feature type="compositionally biased region" description="Low complexity" evidence="1">
    <location>
        <begin position="1"/>
        <end position="19"/>
    </location>
</feature>
<keyword evidence="4" id="KW-1185">Reference proteome</keyword>
<dbReference type="PANTHER" id="PTHR21596:SF73">
    <property type="entry name" value="FACTOR OF DNA METHYLATION 1-5_IDN2 DOMAIN-CONTAINING PROTEIN"/>
    <property type="match status" value="1"/>
</dbReference>
<comment type="caution">
    <text evidence="3">The sequence shown here is derived from an EMBL/GenBank/DDBJ whole genome shotgun (WGS) entry which is preliminary data.</text>
</comment>
<accession>A0AAD8T2X1</accession>
<dbReference type="GO" id="GO:0080188">
    <property type="term" value="P:gene silencing by siRNA-directed DNA methylation"/>
    <property type="evidence" value="ECO:0007669"/>
    <property type="project" value="InterPro"/>
</dbReference>
<evidence type="ECO:0000313" key="4">
    <source>
        <dbReference type="Proteomes" id="UP001231189"/>
    </source>
</evidence>
<dbReference type="Proteomes" id="UP001231189">
    <property type="component" value="Unassembled WGS sequence"/>
</dbReference>
<proteinExistence type="predicted"/>
<dbReference type="EMBL" id="JAUUTY010000003">
    <property type="protein sequence ID" value="KAK1669027.1"/>
    <property type="molecule type" value="Genomic_DNA"/>
</dbReference>
<feature type="region of interest" description="Disordered" evidence="1">
    <location>
        <begin position="1"/>
        <end position="32"/>
    </location>
</feature>
<protein>
    <recommendedName>
        <fullName evidence="2">Factor of DNA methylation 1-5/IDN2 domain-containing protein</fullName>
    </recommendedName>
</protein>
<evidence type="ECO:0000256" key="1">
    <source>
        <dbReference type="SAM" id="MobiDB-lite"/>
    </source>
</evidence>
<name>A0AAD8T2X1_LOLMU</name>
<reference evidence="3" key="1">
    <citation type="submission" date="2023-07" db="EMBL/GenBank/DDBJ databases">
        <title>A chromosome-level genome assembly of Lolium multiflorum.</title>
        <authorList>
            <person name="Chen Y."/>
            <person name="Copetti D."/>
            <person name="Kolliker R."/>
            <person name="Studer B."/>
        </authorList>
    </citation>
    <scope>NUCLEOTIDE SEQUENCE</scope>
    <source>
        <strain evidence="3">02402/16</strain>
        <tissue evidence="3">Leaf</tissue>
    </source>
</reference>
<dbReference type="Pfam" id="PF03469">
    <property type="entry name" value="XH"/>
    <property type="match status" value="1"/>
</dbReference>
<feature type="domain" description="Factor of DNA methylation 1-5/IDN2" evidence="2">
    <location>
        <begin position="642"/>
        <end position="771"/>
    </location>
</feature>
<gene>
    <name evidence="3" type="ORF">QYE76_057186</name>
</gene>
<evidence type="ECO:0000259" key="2">
    <source>
        <dbReference type="Pfam" id="PF03469"/>
    </source>
</evidence>
<feature type="region of interest" description="Disordered" evidence="1">
    <location>
        <begin position="436"/>
        <end position="459"/>
    </location>
</feature>
<evidence type="ECO:0000313" key="3">
    <source>
        <dbReference type="EMBL" id="KAK1669027.1"/>
    </source>
</evidence>
<organism evidence="3 4">
    <name type="scientific">Lolium multiflorum</name>
    <name type="common">Italian ryegrass</name>
    <name type="synonym">Lolium perenne subsp. multiflorum</name>
    <dbReference type="NCBI Taxonomy" id="4521"/>
    <lineage>
        <taxon>Eukaryota</taxon>
        <taxon>Viridiplantae</taxon>
        <taxon>Streptophyta</taxon>
        <taxon>Embryophyta</taxon>
        <taxon>Tracheophyta</taxon>
        <taxon>Spermatophyta</taxon>
        <taxon>Magnoliopsida</taxon>
        <taxon>Liliopsida</taxon>
        <taxon>Poales</taxon>
        <taxon>Poaceae</taxon>
        <taxon>BOP clade</taxon>
        <taxon>Pooideae</taxon>
        <taxon>Poodae</taxon>
        <taxon>Poeae</taxon>
        <taxon>Poeae Chloroplast Group 2 (Poeae type)</taxon>
        <taxon>Loliodinae</taxon>
        <taxon>Loliinae</taxon>
        <taxon>Lolium</taxon>
    </lineage>
</organism>